<dbReference type="InterPro" id="IPR013211">
    <property type="entry name" value="LVIVD"/>
</dbReference>
<name>A0A067SSA2_GALM3</name>
<evidence type="ECO:0000313" key="3">
    <source>
        <dbReference type="Proteomes" id="UP000027222"/>
    </source>
</evidence>
<reference evidence="3" key="1">
    <citation type="journal article" date="2014" name="Proc. Natl. Acad. Sci. U.S.A.">
        <title>Extensive sampling of basidiomycete genomes demonstrates inadequacy of the white-rot/brown-rot paradigm for wood decay fungi.</title>
        <authorList>
            <person name="Riley R."/>
            <person name="Salamov A.A."/>
            <person name="Brown D.W."/>
            <person name="Nagy L.G."/>
            <person name="Floudas D."/>
            <person name="Held B.W."/>
            <person name="Levasseur A."/>
            <person name="Lombard V."/>
            <person name="Morin E."/>
            <person name="Otillar R."/>
            <person name="Lindquist E.A."/>
            <person name="Sun H."/>
            <person name="LaButti K.M."/>
            <person name="Schmutz J."/>
            <person name="Jabbour D."/>
            <person name="Luo H."/>
            <person name="Baker S.E."/>
            <person name="Pisabarro A.G."/>
            <person name="Walton J.D."/>
            <person name="Blanchette R.A."/>
            <person name="Henrissat B."/>
            <person name="Martin F."/>
            <person name="Cullen D."/>
            <person name="Hibbett D.S."/>
            <person name="Grigoriev I.V."/>
        </authorList>
    </citation>
    <scope>NUCLEOTIDE SEQUENCE [LARGE SCALE GENOMIC DNA]</scope>
    <source>
        <strain evidence="3">CBS 339.88</strain>
    </source>
</reference>
<dbReference type="EMBL" id="KL142401">
    <property type="protein sequence ID" value="KDR69648.1"/>
    <property type="molecule type" value="Genomic_DNA"/>
</dbReference>
<dbReference type="OrthoDB" id="2099887at2759"/>
<dbReference type="AlphaFoldDB" id="A0A067SSA2"/>
<dbReference type="Pfam" id="PF08309">
    <property type="entry name" value="LVIVD"/>
    <property type="match status" value="2"/>
</dbReference>
<dbReference type="HOGENOM" id="CLU_031217_0_0_1"/>
<dbReference type="NCBIfam" id="TIGR04312">
    <property type="entry name" value="choice_anch_B"/>
    <property type="match status" value="1"/>
</dbReference>
<dbReference type="PANTHER" id="PTHR38787">
    <property type="entry name" value="REGULATORY P DOMAIN-CONTAINING PROTEIN"/>
    <property type="match status" value="1"/>
</dbReference>
<dbReference type="PANTHER" id="PTHR38787:SF3">
    <property type="entry name" value="REGULATORY P DOMAIN-CONTAINING PROTEIN"/>
    <property type="match status" value="1"/>
</dbReference>
<feature type="chain" id="PRO_5001646177" description="Choice-of-anchor B domain-containing protein" evidence="1">
    <location>
        <begin position="20"/>
        <end position="468"/>
    </location>
</feature>
<dbReference type="InterPro" id="IPR027589">
    <property type="entry name" value="Choice_anch_B"/>
</dbReference>
<feature type="signal peptide" evidence="1">
    <location>
        <begin position="1"/>
        <end position="19"/>
    </location>
</feature>
<dbReference type="STRING" id="685588.A0A067SSA2"/>
<protein>
    <recommendedName>
        <fullName evidence="4">Choice-of-anchor B domain-containing protein</fullName>
    </recommendedName>
</protein>
<evidence type="ECO:0008006" key="4">
    <source>
        <dbReference type="Google" id="ProtNLM"/>
    </source>
</evidence>
<evidence type="ECO:0000313" key="2">
    <source>
        <dbReference type="EMBL" id="KDR69648.1"/>
    </source>
</evidence>
<keyword evidence="1" id="KW-0732">Signal</keyword>
<gene>
    <name evidence="2" type="ORF">GALMADRAFT_255837</name>
</gene>
<dbReference type="GO" id="GO:0005576">
    <property type="term" value="C:extracellular region"/>
    <property type="evidence" value="ECO:0007669"/>
    <property type="project" value="TreeGrafter"/>
</dbReference>
<dbReference type="Proteomes" id="UP000027222">
    <property type="component" value="Unassembled WGS sequence"/>
</dbReference>
<organism evidence="2 3">
    <name type="scientific">Galerina marginata (strain CBS 339.88)</name>
    <dbReference type="NCBI Taxonomy" id="685588"/>
    <lineage>
        <taxon>Eukaryota</taxon>
        <taxon>Fungi</taxon>
        <taxon>Dikarya</taxon>
        <taxon>Basidiomycota</taxon>
        <taxon>Agaricomycotina</taxon>
        <taxon>Agaricomycetes</taxon>
        <taxon>Agaricomycetidae</taxon>
        <taxon>Agaricales</taxon>
        <taxon>Agaricineae</taxon>
        <taxon>Strophariaceae</taxon>
        <taxon>Galerina</taxon>
    </lineage>
</organism>
<sequence>MKLSITLATVLSAIALATAAGEPRVRNNEQKGFKLVQDYIHMGPEMASMRAMKENEWGLVANMSNHYVYNDATLNSGKTPCADGLAGKYPCLNIDLCGYLPHFPDLGLNVWGNDIWGWTSDDGREIALVGQGNGNGTSFVEVLPDGSLRNLGYLPTQTVFSIWRDIKVIDGYAYIGSEAFGHGMQIFDIRKVLNNTKPVTYTLANLTAHFDGFGSSHNIVANEETHTVYAVGANTCRGGLVAVDVSDPSHPLALGCFEDDGYTHDAQCLVYRGPDAKYNGKPLCFGFNEDTLTITDHSDESDIRMISRSTYPKYAYSHQGWMASDRHDIILLDDELDEITDTTGTGGVSAMTYFWNITDLEAPVIYDEYVHTAVAIDHNLYTKDGFAYHANYGSGLRVTDIRSMTGGREKTIAAGPGKVSTAAYFDIWPGEDELCFMGAWSVYPYFKSGFIVVNGMGNGVFSLKRTDV</sequence>
<keyword evidence="3" id="KW-1185">Reference proteome</keyword>
<proteinExistence type="predicted"/>
<accession>A0A067SSA2</accession>
<evidence type="ECO:0000256" key="1">
    <source>
        <dbReference type="SAM" id="SignalP"/>
    </source>
</evidence>